<dbReference type="Proteomes" id="UP001179952">
    <property type="component" value="Unassembled WGS sequence"/>
</dbReference>
<proteinExistence type="predicted"/>
<evidence type="ECO:0000313" key="1">
    <source>
        <dbReference type="EMBL" id="KAK1257107.1"/>
    </source>
</evidence>
<accession>A0AAV8ZW30</accession>
<name>A0AAV8ZW30_ACOGR</name>
<comment type="caution">
    <text evidence="1">The sequence shown here is derived from an EMBL/GenBank/DDBJ whole genome shotgun (WGS) entry which is preliminary data.</text>
</comment>
<sequence>MIYLTSSESECLLLDRSSHKGTTSWRSESWTSRRWPFVTVQALRVLSTAVGVDECAGCLCGFQKFYWASVDYFGVVFMEIVGSVMKRVMWVTLFPQVGMPSSKVRE</sequence>
<gene>
    <name evidence="1" type="ORF">QJS04_geneDACA023408</name>
</gene>
<keyword evidence="2" id="KW-1185">Reference proteome</keyword>
<reference evidence="1" key="2">
    <citation type="submission" date="2023-06" db="EMBL/GenBank/DDBJ databases">
        <authorList>
            <person name="Ma L."/>
            <person name="Liu K.-W."/>
            <person name="Li Z."/>
            <person name="Hsiao Y.-Y."/>
            <person name="Qi Y."/>
            <person name="Fu T."/>
            <person name="Tang G."/>
            <person name="Zhang D."/>
            <person name="Sun W.-H."/>
            <person name="Liu D.-K."/>
            <person name="Li Y."/>
            <person name="Chen G.-Z."/>
            <person name="Liu X.-D."/>
            <person name="Liao X.-Y."/>
            <person name="Jiang Y.-T."/>
            <person name="Yu X."/>
            <person name="Hao Y."/>
            <person name="Huang J."/>
            <person name="Zhao X.-W."/>
            <person name="Ke S."/>
            <person name="Chen Y.-Y."/>
            <person name="Wu W.-L."/>
            <person name="Hsu J.-L."/>
            <person name="Lin Y.-F."/>
            <person name="Huang M.-D."/>
            <person name="Li C.-Y."/>
            <person name="Huang L."/>
            <person name="Wang Z.-W."/>
            <person name="Zhao X."/>
            <person name="Zhong W.-Y."/>
            <person name="Peng D.-H."/>
            <person name="Ahmad S."/>
            <person name="Lan S."/>
            <person name="Zhang J.-S."/>
            <person name="Tsai W.-C."/>
            <person name="Van De Peer Y."/>
            <person name="Liu Z.-J."/>
        </authorList>
    </citation>
    <scope>NUCLEOTIDE SEQUENCE</scope>
    <source>
        <strain evidence="1">SCP</strain>
        <tissue evidence="1">Leaves</tissue>
    </source>
</reference>
<evidence type="ECO:0000313" key="2">
    <source>
        <dbReference type="Proteomes" id="UP001179952"/>
    </source>
</evidence>
<dbReference type="EMBL" id="JAUJYN010000061">
    <property type="protein sequence ID" value="KAK1257107.1"/>
    <property type="molecule type" value="Genomic_DNA"/>
</dbReference>
<organism evidence="1 2">
    <name type="scientific">Acorus gramineus</name>
    <name type="common">Dwarf sweet flag</name>
    <dbReference type="NCBI Taxonomy" id="55184"/>
    <lineage>
        <taxon>Eukaryota</taxon>
        <taxon>Viridiplantae</taxon>
        <taxon>Streptophyta</taxon>
        <taxon>Embryophyta</taxon>
        <taxon>Tracheophyta</taxon>
        <taxon>Spermatophyta</taxon>
        <taxon>Magnoliopsida</taxon>
        <taxon>Liliopsida</taxon>
        <taxon>Acoraceae</taxon>
        <taxon>Acorus</taxon>
    </lineage>
</organism>
<reference evidence="1" key="1">
    <citation type="journal article" date="2023" name="Nat. Commun.">
        <title>Diploid and tetraploid genomes of Acorus and the evolution of monocots.</title>
        <authorList>
            <person name="Ma L."/>
            <person name="Liu K.W."/>
            <person name="Li Z."/>
            <person name="Hsiao Y.Y."/>
            <person name="Qi Y."/>
            <person name="Fu T."/>
            <person name="Tang G.D."/>
            <person name="Zhang D."/>
            <person name="Sun W.H."/>
            <person name="Liu D.K."/>
            <person name="Li Y."/>
            <person name="Chen G.Z."/>
            <person name="Liu X.D."/>
            <person name="Liao X.Y."/>
            <person name="Jiang Y.T."/>
            <person name="Yu X."/>
            <person name="Hao Y."/>
            <person name="Huang J."/>
            <person name="Zhao X.W."/>
            <person name="Ke S."/>
            <person name="Chen Y.Y."/>
            <person name="Wu W.L."/>
            <person name="Hsu J.L."/>
            <person name="Lin Y.F."/>
            <person name="Huang M.D."/>
            <person name="Li C.Y."/>
            <person name="Huang L."/>
            <person name="Wang Z.W."/>
            <person name="Zhao X."/>
            <person name="Zhong W.Y."/>
            <person name="Peng D.H."/>
            <person name="Ahmad S."/>
            <person name="Lan S."/>
            <person name="Zhang J.S."/>
            <person name="Tsai W.C."/>
            <person name="Van de Peer Y."/>
            <person name="Liu Z.J."/>
        </authorList>
    </citation>
    <scope>NUCLEOTIDE SEQUENCE</scope>
    <source>
        <strain evidence="1">SCP</strain>
    </source>
</reference>
<protein>
    <submittedName>
        <fullName evidence="1">Uncharacterized protein</fullName>
    </submittedName>
</protein>
<dbReference type="AlphaFoldDB" id="A0AAV8ZW30"/>